<dbReference type="Gene3D" id="3.50.50.60">
    <property type="entry name" value="FAD/NAD(P)-binding domain"/>
    <property type="match status" value="2"/>
</dbReference>
<feature type="domain" description="FAD dependent oxidoreductase" evidence="2">
    <location>
        <begin position="10"/>
        <end position="397"/>
    </location>
</feature>
<dbReference type="GO" id="GO:0016491">
    <property type="term" value="F:oxidoreductase activity"/>
    <property type="evidence" value="ECO:0007669"/>
    <property type="project" value="UniProtKB-KW"/>
</dbReference>
<evidence type="ECO:0000259" key="2">
    <source>
        <dbReference type="Pfam" id="PF01266"/>
    </source>
</evidence>
<evidence type="ECO:0000313" key="3">
    <source>
        <dbReference type="EMBL" id="QHC51227.1"/>
    </source>
</evidence>
<dbReference type="KEGG" id="htx:EKK97_18795"/>
<name>A0A6I6STS6_9GAMM</name>
<protein>
    <submittedName>
        <fullName evidence="3">FAD-binding oxidoreductase</fullName>
    </submittedName>
</protein>
<dbReference type="GO" id="GO:0005737">
    <property type="term" value="C:cytoplasm"/>
    <property type="evidence" value="ECO:0007669"/>
    <property type="project" value="TreeGrafter"/>
</dbReference>
<dbReference type="Pfam" id="PF01266">
    <property type="entry name" value="DAO"/>
    <property type="match status" value="1"/>
</dbReference>
<evidence type="ECO:0000256" key="1">
    <source>
        <dbReference type="ARBA" id="ARBA00023002"/>
    </source>
</evidence>
<evidence type="ECO:0000313" key="4">
    <source>
        <dbReference type="Proteomes" id="UP000464013"/>
    </source>
</evidence>
<dbReference type="SUPFAM" id="SSF51905">
    <property type="entry name" value="FAD/NAD(P)-binding domain"/>
    <property type="match status" value="1"/>
</dbReference>
<reference evidence="3 4" key="1">
    <citation type="submission" date="2019-01" db="EMBL/GenBank/DDBJ databases">
        <title>Complete genome of a denitifying bacterium Halomons sp. BC-M4-5.</title>
        <authorList>
            <person name="Wang L."/>
            <person name="Shao Z."/>
        </authorList>
    </citation>
    <scope>NUCLEOTIDE SEQUENCE [LARGE SCALE GENOMIC DNA]</scope>
    <source>
        <strain evidence="3 4">BC-M4-5</strain>
    </source>
</reference>
<keyword evidence="1" id="KW-0560">Oxidoreductase</keyword>
<dbReference type="PANTHER" id="PTHR13847">
    <property type="entry name" value="SARCOSINE DEHYDROGENASE-RELATED"/>
    <property type="match status" value="1"/>
</dbReference>
<keyword evidence="4" id="KW-1185">Reference proteome</keyword>
<organism evidence="3 4">
    <name type="scientific">Billgrantia tianxiuensis</name>
    <dbReference type="NCBI Taxonomy" id="2497861"/>
    <lineage>
        <taxon>Bacteria</taxon>
        <taxon>Pseudomonadati</taxon>
        <taxon>Pseudomonadota</taxon>
        <taxon>Gammaproteobacteria</taxon>
        <taxon>Oceanospirillales</taxon>
        <taxon>Halomonadaceae</taxon>
        <taxon>Billgrantia</taxon>
    </lineage>
</organism>
<proteinExistence type="predicted"/>
<dbReference type="InterPro" id="IPR006076">
    <property type="entry name" value="FAD-dep_OxRdtase"/>
</dbReference>
<dbReference type="AlphaFoldDB" id="A0A6I6STS6"/>
<gene>
    <name evidence="3" type="ORF">EKK97_18795</name>
</gene>
<dbReference type="Gene3D" id="3.30.9.10">
    <property type="entry name" value="D-Amino Acid Oxidase, subunit A, domain 2"/>
    <property type="match status" value="1"/>
</dbReference>
<dbReference type="InterPro" id="IPR036188">
    <property type="entry name" value="FAD/NAD-bd_sf"/>
</dbReference>
<dbReference type="SUPFAM" id="SSF54373">
    <property type="entry name" value="FAD-linked reductases, C-terminal domain"/>
    <property type="match status" value="1"/>
</dbReference>
<sequence length="416" mass="45193">MRESSEHTEIMVIGAGIVGLACAWHLQRQGFEVTLVDPEPPGAAASSGNAGLLANFAIEPLAQPAIWRQAPGLVLSPHSPFHLRWRHLPGLAPWLWRFMQRANRRSAAQATQILSELLTPSVNDWLTIFDDLEDNGTLLQQRGSLCFYLSAKGWRKAQAELSERERFGVNQQRLDAKALAELEPALEGLARGGILFPDACHVSDPLTLAQRLAERLQSRGVHLVRAKALGLASHGGRIDIDTDRGPWQAEKVVIAAGTWSRPLALACGDRIPLISERGYHLEFPTARGLVSRPCSPGEYAFYLTPMQGRLRIAGTVELGHNDDPINSRRLDYIRRHAESLFGPLGEPSHTWLGLRPSLPDSLPVIGPATALPGVSYAFGHGHLGLTLAATTGRLLAASIKGEAPAWLAACGAGRFR</sequence>
<dbReference type="PANTHER" id="PTHR13847:SF289">
    <property type="entry name" value="GLYCINE OXIDASE"/>
    <property type="match status" value="1"/>
</dbReference>
<dbReference type="RefSeq" id="WP_159554261.1">
    <property type="nucleotide sequence ID" value="NZ_CP035042.1"/>
</dbReference>
<dbReference type="EMBL" id="CP035042">
    <property type="protein sequence ID" value="QHC51227.1"/>
    <property type="molecule type" value="Genomic_DNA"/>
</dbReference>
<dbReference type="Proteomes" id="UP000464013">
    <property type="component" value="Chromosome"/>
</dbReference>
<dbReference type="OrthoDB" id="9805337at2"/>
<accession>A0A6I6STS6</accession>
<dbReference type="PROSITE" id="PS51257">
    <property type="entry name" value="PROKAR_LIPOPROTEIN"/>
    <property type="match status" value="1"/>
</dbReference>